<name>E3NA39_CAERE</name>
<accession>E3NA39</accession>
<dbReference type="Proteomes" id="UP000008281">
    <property type="component" value="Unassembled WGS sequence"/>
</dbReference>
<organism evidence="2">
    <name type="scientific">Caenorhabditis remanei</name>
    <name type="common">Caenorhabditis vulgaris</name>
    <dbReference type="NCBI Taxonomy" id="31234"/>
    <lineage>
        <taxon>Eukaryota</taxon>
        <taxon>Metazoa</taxon>
        <taxon>Ecdysozoa</taxon>
        <taxon>Nematoda</taxon>
        <taxon>Chromadorea</taxon>
        <taxon>Rhabditida</taxon>
        <taxon>Rhabditina</taxon>
        <taxon>Rhabditomorpha</taxon>
        <taxon>Rhabditoidea</taxon>
        <taxon>Rhabditidae</taxon>
        <taxon>Peloderinae</taxon>
        <taxon>Caenorhabditis</taxon>
    </lineage>
</organism>
<dbReference type="CTD" id="9805237"/>
<protein>
    <submittedName>
        <fullName evidence="1">Uncharacterized protein</fullName>
    </submittedName>
</protein>
<dbReference type="Gene3D" id="3.10.450.50">
    <property type="match status" value="1"/>
</dbReference>
<dbReference type="AlphaFoldDB" id="E3NA39"/>
<dbReference type="EMBL" id="DS268571">
    <property type="protein sequence ID" value="EFO90934.1"/>
    <property type="molecule type" value="Genomic_DNA"/>
</dbReference>
<sequence length="73" mass="8258">MKAEVMGFAEFTGKSTSTILNAKYEGTGDYLIITADFTTQTEKTVTSNGKLVQIWKKDGDRHLIYHDEWEVVV</sequence>
<reference evidence="1" key="1">
    <citation type="submission" date="2007-07" db="EMBL/GenBank/DDBJ databases">
        <title>PCAP assembly of the Caenorhabditis remanei genome.</title>
        <authorList>
            <consortium name="The Caenorhabditis remanei Sequencing Consortium"/>
            <person name="Wilson R.K."/>
        </authorList>
    </citation>
    <scope>NUCLEOTIDE SEQUENCE [LARGE SCALE GENOMIC DNA]</scope>
    <source>
        <strain evidence="1">PB4641</strain>
    </source>
</reference>
<evidence type="ECO:0000313" key="2">
    <source>
        <dbReference type="Proteomes" id="UP000008281"/>
    </source>
</evidence>
<dbReference type="RefSeq" id="XP_003094709.2">
    <property type="nucleotide sequence ID" value="XM_003094661.2"/>
</dbReference>
<proteinExistence type="predicted"/>
<dbReference type="PANTHER" id="PTHR31664:SF10">
    <property type="entry name" value="DUF4440 DOMAIN-CONTAINING PROTEIN"/>
    <property type="match status" value="1"/>
</dbReference>
<dbReference type="OrthoDB" id="5793381at2759"/>
<dbReference type="HOGENOM" id="CLU_183226_0_0_1"/>
<evidence type="ECO:0000313" key="1">
    <source>
        <dbReference type="EMBL" id="EFO90934.1"/>
    </source>
</evidence>
<dbReference type="PANTHER" id="PTHR31664">
    <property type="entry name" value="PROTEIN CBG16427"/>
    <property type="match status" value="1"/>
</dbReference>
<gene>
    <name evidence="1" type="ORF">CRE_29034</name>
</gene>
<keyword evidence="2" id="KW-1185">Reference proteome</keyword>
<dbReference type="KEGG" id="crq:GCK72_012498"/>
<dbReference type="GeneID" id="9805237"/>
<dbReference type="OMA" id="YHDEWEV"/>